<dbReference type="InterPro" id="IPR008906">
    <property type="entry name" value="HATC_C_dom"/>
</dbReference>
<keyword evidence="4" id="KW-1185">Reference proteome</keyword>
<dbReference type="Pfam" id="PF05699">
    <property type="entry name" value="Dimer_Tnp_hAT"/>
    <property type="match status" value="1"/>
</dbReference>
<proteinExistence type="predicted"/>
<gene>
    <name evidence="3" type="ORF">MAR_006561</name>
</gene>
<evidence type="ECO:0000256" key="1">
    <source>
        <dbReference type="SAM" id="MobiDB-lite"/>
    </source>
</evidence>
<organism evidence="3 4">
    <name type="scientific">Mya arenaria</name>
    <name type="common">Soft-shell clam</name>
    <dbReference type="NCBI Taxonomy" id="6604"/>
    <lineage>
        <taxon>Eukaryota</taxon>
        <taxon>Metazoa</taxon>
        <taxon>Spiralia</taxon>
        <taxon>Lophotrochozoa</taxon>
        <taxon>Mollusca</taxon>
        <taxon>Bivalvia</taxon>
        <taxon>Autobranchia</taxon>
        <taxon>Heteroconchia</taxon>
        <taxon>Euheterodonta</taxon>
        <taxon>Imparidentia</taxon>
        <taxon>Neoheterodontei</taxon>
        <taxon>Myida</taxon>
        <taxon>Myoidea</taxon>
        <taxon>Myidae</taxon>
        <taxon>Mya</taxon>
    </lineage>
</organism>
<reference evidence="3" key="1">
    <citation type="submission" date="2022-11" db="EMBL/GenBank/DDBJ databases">
        <title>Centuries of genome instability and evolution in soft-shell clam transmissible cancer (bioRxiv).</title>
        <authorList>
            <person name="Hart S.F.M."/>
            <person name="Yonemitsu M.A."/>
            <person name="Giersch R.M."/>
            <person name="Beal B.F."/>
            <person name="Arriagada G."/>
            <person name="Davis B.W."/>
            <person name="Ostrander E.A."/>
            <person name="Goff S.P."/>
            <person name="Metzger M.J."/>
        </authorList>
    </citation>
    <scope>NUCLEOTIDE SEQUENCE</scope>
    <source>
        <strain evidence="3">MELC-2E11</strain>
        <tissue evidence="3">Siphon/mantle</tissue>
    </source>
</reference>
<evidence type="ECO:0000313" key="4">
    <source>
        <dbReference type="Proteomes" id="UP001164746"/>
    </source>
</evidence>
<dbReference type="PANTHER" id="PTHR47611">
    <property type="entry name" value="HAT DIMERISATION DOMAIN, C-TERMINAL"/>
    <property type="match status" value="1"/>
</dbReference>
<feature type="domain" description="HAT C-terminal dimerisation" evidence="2">
    <location>
        <begin position="193"/>
        <end position="245"/>
    </location>
</feature>
<feature type="region of interest" description="Disordered" evidence="1">
    <location>
        <begin position="111"/>
        <end position="135"/>
    </location>
</feature>
<dbReference type="SUPFAM" id="SSF53098">
    <property type="entry name" value="Ribonuclease H-like"/>
    <property type="match status" value="1"/>
</dbReference>
<dbReference type="InterPro" id="IPR012337">
    <property type="entry name" value="RNaseH-like_sf"/>
</dbReference>
<evidence type="ECO:0000313" key="3">
    <source>
        <dbReference type="EMBL" id="WAQ94090.1"/>
    </source>
</evidence>
<dbReference type="EMBL" id="CP111012">
    <property type="protein sequence ID" value="WAQ94090.1"/>
    <property type="molecule type" value="Genomic_DNA"/>
</dbReference>
<sequence>MPTVSVIIPLIQQVQKVMAYNEDDGQTVRSIKEAVLKDIEKRYTSEELWHFLEECTVLDPRFKTKLAPETLGETYQRLSVLLSSGGVRVKVKGGQETTPVLQQETPQLPHLPLLSDIDQPSASSDNPDLEVDTDTDSTEKKVGLAAIFDDVVVVKAEKGSKSIYERVDKEISKYKMVQPIKIEMDPLEHCFYYPLLANLVKARLCIPATSVPSERVFSTAGDIVTAQRSCLASDLVDMLLFCKKNCHKCD</sequence>
<dbReference type="Proteomes" id="UP001164746">
    <property type="component" value="Chromosome 1"/>
</dbReference>
<dbReference type="PANTHER" id="PTHR47611:SF3">
    <property type="entry name" value="HAT C-TERMINAL DIMERISATION DOMAIN-CONTAINING PROTEIN"/>
    <property type="match status" value="1"/>
</dbReference>
<accession>A0ABY7DCM7</accession>
<protein>
    <submittedName>
        <fullName evidence="3">ZBED1-like protein</fullName>
    </submittedName>
</protein>
<name>A0ABY7DCM7_MYAAR</name>
<evidence type="ECO:0000259" key="2">
    <source>
        <dbReference type="Pfam" id="PF05699"/>
    </source>
</evidence>